<proteinExistence type="predicted"/>
<keyword evidence="1" id="KW-1133">Transmembrane helix</keyword>
<dbReference type="OrthoDB" id="9801008at2"/>
<evidence type="ECO:0000313" key="3">
    <source>
        <dbReference type="Proteomes" id="UP000182835"/>
    </source>
</evidence>
<keyword evidence="1" id="KW-0812">Transmembrane</keyword>
<reference evidence="2 3" key="1">
    <citation type="submission" date="2014-12" db="EMBL/GenBank/DDBJ databases">
        <title>Draft genome sequences of 29 type strains of Enterococci.</title>
        <authorList>
            <person name="Zhong Z."/>
            <person name="Sun Z."/>
            <person name="Liu W."/>
            <person name="Zhang W."/>
            <person name="Zhang H."/>
        </authorList>
    </citation>
    <scope>NUCLEOTIDE SEQUENCE [LARGE SCALE GENOMIC DNA]</scope>
    <source>
        <strain evidence="2 3">DSM 21207</strain>
    </source>
</reference>
<gene>
    <name evidence="2" type="ORF">RU96_GL001903</name>
</gene>
<dbReference type="AlphaFoldDB" id="A0A1L8R874"/>
<evidence type="ECO:0000313" key="2">
    <source>
        <dbReference type="EMBL" id="OJG15926.1"/>
    </source>
</evidence>
<organism evidence="2 3">
    <name type="scientific">Enterococcus canintestini</name>
    <dbReference type="NCBI Taxonomy" id="317010"/>
    <lineage>
        <taxon>Bacteria</taxon>
        <taxon>Bacillati</taxon>
        <taxon>Bacillota</taxon>
        <taxon>Bacilli</taxon>
        <taxon>Lactobacillales</taxon>
        <taxon>Enterococcaceae</taxon>
        <taxon>Enterococcus</taxon>
    </lineage>
</organism>
<comment type="caution">
    <text evidence="2">The sequence shown here is derived from an EMBL/GenBank/DDBJ whole genome shotgun (WGS) entry which is preliminary data.</text>
</comment>
<sequence>MKRLKKQLIFIVGIVALVVLLLSFYKPAGKSDDVKESFEQSPRFSPTEIAAAAAVVKSGFPSVFKNCRLDTLEFKTDLQKYARLKTENNVSAKTEYLLLTSTLYVGPNGYENLRPNTYYRDWCWYLKRVDQGQWQLYYYGNLG</sequence>
<dbReference type="EMBL" id="JXKG01000004">
    <property type="protein sequence ID" value="OJG15926.1"/>
    <property type="molecule type" value="Genomic_DNA"/>
</dbReference>
<protein>
    <recommendedName>
        <fullName evidence="4">DUF4829 domain-containing protein</fullName>
    </recommendedName>
</protein>
<dbReference type="Proteomes" id="UP000182835">
    <property type="component" value="Unassembled WGS sequence"/>
</dbReference>
<keyword evidence="1" id="KW-0472">Membrane</keyword>
<accession>A0A1L8R874</accession>
<evidence type="ECO:0008006" key="4">
    <source>
        <dbReference type="Google" id="ProtNLM"/>
    </source>
</evidence>
<feature type="transmembrane region" description="Helical" evidence="1">
    <location>
        <begin position="7"/>
        <end position="25"/>
    </location>
</feature>
<dbReference type="RefSeq" id="WP_071864286.1">
    <property type="nucleotide sequence ID" value="NZ_JBHLVQ010000013.1"/>
</dbReference>
<name>A0A1L8R874_9ENTE</name>
<evidence type="ECO:0000256" key="1">
    <source>
        <dbReference type="SAM" id="Phobius"/>
    </source>
</evidence>